<feature type="compositionally biased region" description="Basic residues" evidence="1">
    <location>
        <begin position="185"/>
        <end position="200"/>
    </location>
</feature>
<name>A0A5J5F6F2_9PEZI</name>
<dbReference type="Proteomes" id="UP000326924">
    <property type="component" value="Unassembled WGS sequence"/>
</dbReference>
<accession>A0A5J5F6F2</accession>
<organism evidence="2 3">
    <name type="scientific">Sphaerosporella brunnea</name>
    <dbReference type="NCBI Taxonomy" id="1250544"/>
    <lineage>
        <taxon>Eukaryota</taxon>
        <taxon>Fungi</taxon>
        <taxon>Dikarya</taxon>
        <taxon>Ascomycota</taxon>
        <taxon>Pezizomycotina</taxon>
        <taxon>Pezizomycetes</taxon>
        <taxon>Pezizales</taxon>
        <taxon>Pyronemataceae</taxon>
        <taxon>Sphaerosporella</taxon>
    </lineage>
</organism>
<evidence type="ECO:0000313" key="3">
    <source>
        <dbReference type="Proteomes" id="UP000326924"/>
    </source>
</evidence>
<proteinExistence type="predicted"/>
<evidence type="ECO:0000256" key="1">
    <source>
        <dbReference type="SAM" id="MobiDB-lite"/>
    </source>
</evidence>
<reference evidence="2 3" key="1">
    <citation type="submission" date="2019-09" db="EMBL/GenBank/DDBJ databases">
        <title>Draft genome of the ectomycorrhizal ascomycete Sphaerosporella brunnea.</title>
        <authorList>
            <consortium name="DOE Joint Genome Institute"/>
            <person name="Benucci G.M."/>
            <person name="Marozzi G."/>
            <person name="Antonielli L."/>
            <person name="Sanchez S."/>
            <person name="Marco P."/>
            <person name="Wang X."/>
            <person name="Falini L.B."/>
            <person name="Barry K."/>
            <person name="Haridas S."/>
            <person name="Lipzen A."/>
            <person name="Labutti K."/>
            <person name="Grigoriev I.V."/>
            <person name="Murat C."/>
            <person name="Martin F."/>
            <person name="Albertini E."/>
            <person name="Donnini D."/>
            <person name="Bonito G."/>
        </authorList>
    </citation>
    <scope>NUCLEOTIDE SEQUENCE [LARGE SCALE GENOMIC DNA]</scope>
    <source>
        <strain evidence="2 3">Sb_GMNB300</strain>
    </source>
</reference>
<sequence length="200" mass="22542">MLPKSSTESMVPLTGDLALPRLVAHHTCFDCLWHSPHPVIPLARQQGHYRRHPQPALHFRPITPRIVQLKRETQVQAGLRRAARIAAMEVTDYNHDQLWALPVIGARDPSITKNARASSGQMRSTAAIHSTTVPGHRGYGVLPRTIHTAKILPVSDHCKPQKRNRNRGTEFNATISTPPVGRLFGPRKPRSHWRSTRVRF</sequence>
<gene>
    <name evidence="2" type="ORF">FN846DRAFT_887358</name>
</gene>
<protein>
    <submittedName>
        <fullName evidence="2">Uncharacterized protein</fullName>
    </submittedName>
</protein>
<evidence type="ECO:0000313" key="2">
    <source>
        <dbReference type="EMBL" id="KAA8912154.1"/>
    </source>
</evidence>
<dbReference type="InParanoid" id="A0A5J5F6F2"/>
<keyword evidence="3" id="KW-1185">Reference proteome</keyword>
<comment type="caution">
    <text evidence="2">The sequence shown here is derived from an EMBL/GenBank/DDBJ whole genome shotgun (WGS) entry which is preliminary data.</text>
</comment>
<feature type="region of interest" description="Disordered" evidence="1">
    <location>
        <begin position="159"/>
        <end position="200"/>
    </location>
</feature>
<dbReference type="EMBL" id="VXIS01000027">
    <property type="protein sequence ID" value="KAA8912154.1"/>
    <property type="molecule type" value="Genomic_DNA"/>
</dbReference>
<dbReference type="AlphaFoldDB" id="A0A5J5F6F2"/>